<feature type="domain" description="SsuA/THI5-like" evidence="12">
    <location>
        <begin position="44"/>
        <end position="251"/>
    </location>
</feature>
<keyword evidence="14" id="KW-1185">Reference proteome</keyword>
<evidence type="ECO:0000256" key="5">
    <source>
        <dbReference type="ARBA" id="ARBA00022679"/>
    </source>
</evidence>
<sequence length="329" mass="35477">MRGMQTGRVWCTAARLRRMRADHPGDPAMQPIILNEPFRAVFYAPFYVAEARGFFAAQGVEVRRDTAGDPNKAADNLLSGAADIAWSGPMRPMLLRDRDPACPLRSFCAVVMKDPFLLVGRGARPGFTLADLPGLSFGTVSEVPTPWWCLQDDIRQAGIDPDALDRVTDRSMAENIAAVREGRLDVAQVFEPHAALAEAAGLSVWHRAADRGPSAYTAFYATETRIAERQAEFAAMIRAMAAALAWVAEAPPAEIAATVAPMFPEVPQAALTVSLARYQSLALWSPTPHFPRAAFDQLQGAMRSAGIIKGAPAFEACVDEAIVTRALGG</sequence>
<keyword evidence="5" id="KW-0808">Transferase</keyword>
<dbReference type="SUPFAM" id="SSF53850">
    <property type="entry name" value="Periplasmic binding protein-like II"/>
    <property type="match status" value="1"/>
</dbReference>
<evidence type="ECO:0000256" key="10">
    <source>
        <dbReference type="ARBA" id="ARBA00033171"/>
    </source>
</evidence>
<comment type="similarity">
    <text evidence="3">Belongs to the NMT1/THI5 family.</text>
</comment>
<reference evidence="13 14" key="1">
    <citation type="journal article" date="2016" name="Microbes Environ.">
        <title>Phylogenetically diverse aerobic anoxygenic phototrophic bacteria isolated from epilithic biofilms in Tama river, Japan.</title>
        <authorList>
            <person name="Hirose S."/>
            <person name="Matsuura K."/>
            <person name="Haruta S."/>
        </authorList>
    </citation>
    <scope>NUCLEOTIDE SEQUENCE [LARGE SCALE GENOMIC DNA]</scope>
    <source>
        <strain evidence="13 14">S08</strain>
    </source>
</reference>
<evidence type="ECO:0000256" key="7">
    <source>
        <dbReference type="ARBA" id="ARBA00022898"/>
    </source>
</evidence>
<dbReference type="Gene3D" id="3.40.190.10">
    <property type="entry name" value="Periplasmic binding protein-like II"/>
    <property type="match status" value="2"/>
</dbReference>
<comment type="pathway">
    <text evidence="2">Cofactor biosynthesis; thiamine diphosphate biosynthesis.</text>
</comment>
<keyword evidence="6" id="KW-0479">Metal-binding</keyword>
<dbReference type="Proteomes" id="UP000831327">
    <property type="component" value="Chromosome"/>
</dbReference>
<dbReference type="PANTHER" id="PTHR31528:SF1">
    <property type="entry name" value="4-AMINO-5-HYDROXYMETHYL-2-METHYLPYRIMIDINE PHOSPHATE SYNTHASE THI11-RELATED"/>
    <property type="match status" value="1"/>
</dbReference>
<gene>
    <name evidence="13" type="ORF">Rmf_20370</name>
</gene>
<evidence type="ECO:0000313" key="13">
    <source>
        <dbReference type="EMBL" id="BDG72108.1"/>
    </source>
</evidence>
<evidence type="ECO:0000256" key="9">
    <source>
        <dbReference type="ARBA" id="ARBA00023004"/>
    </source>
</evidence>
<comment type="catalytic activity">
    <reaction evidence="11">
        <text>N(6)-(pyridoxal phosphate)-L-lysyl-[4-amino-5-hydroxymethyl-2-methylpyrimidine phosphate synthase] + L-histidyl-[4-amino-5-hydroxymethyl-2-methylpyrimidine phosphate synthase] + 2 Fe(3+) + 4 H2O = L-lysyl-[4-amino-5-hydroxymethyl-2-methylpyrimidine phosphate synthase] + (2S)-2-amino-5-hydroxy-4-oxopentanoyl-[4-amino-5-hydroxymethyl-2-methylpyrimidine phosphate synthase] + 4-amino-2-methyl-5-(phosphooxymethyl)pyrimidine + 3-oxopropanoate + 2 Fe(2+) + 2 H(+)</text>
        <dbReference type="Rhea" id="RHEA:65756"/>
        <dbReference type="Rhea" id="RHEA-COMP:16892"/>
        <dbReference type="Rhea" id="RHEA-COMP:16893"/>
        <dbReference type="Rhea" id="RHEA-COMP:16894"/>
        <dbReference type="Rhea" id="RHEA-COMP:16895"/>
        <dbReference type="ChEBI" id="CHEBI:15377"/>
        <dbReference type="ChEBI" id="CHEBI:15378"/>
        <dbReference type="ChEBI" id="CHEBI:29033"/>
        <dbReference type="ChEBI" id="CHEBI:29034"/>
        <dbReference type="ChEBI" id="CHEBI:29969"/>
        <dbReference type="ChEBI" id="CHEBI:29979"/>
        <dbReference type="ChEBI" id="CHEBI:33190"/>
        <dbReference type="ChEBI" id="CHEBI:58354"/>
        <dbReference type="ChEBI" id="CHEBI:143915"/>
        <dbReference type="ChEBI" id="CHEBI:157692"/>
    </reaction>
    <physiologicalReaction direction="left-to-right" evidence="11">
        <dbReference type="Rhea" id="RHEA:65757"/>
    </physiologicalReaction>
</comment>
<dbReference type="EMBL" id="AP025637">
    <property type="protein sequence ID" value="BDG72108.1"/>
    <property type="molecule type" value="Genomic_DNA"/>
</dbReference>
<evidence type="ECO:0000256" key="3">
    <source>
        <dbReference type="ARBA" id="ARBA00009406"/>
    </source>
</evidence>
<proteinExistence type="inferred from homology"/>
<keyword evidence="8" id="KW-0784">Thiamine biosynthesis</keyword>
<accession>A0ABM7Y2V3</accession>
<evidence type="ECO:0000256" key="4">
    <source>
        <dbReference type="ARBA" id="ARBA00011738"/>
    </source>
</evidence>
<dbReference type="PANTHER" id="PTHR31528">
    <property type="entry name" value="4-AMINO-5-HYDROXYMETHYL-2-METHYLPYRIMIDINE PHOSPHATE SYNTHASE THI11-RELATED"/>
    <property type="match status" value="1"/>
</dbReference>
<name>A0ABM7Y2V3_9PROT</name>
<keyword evidence="9" id="KW-0408">Iron</keyword>
<evidence type="ECO:0000256" key="2">
    <source>
        <dbReference type="ARBA" id="ARBA00004948"/>
    </source>
</evidence>
<evidence type="ECO:0000313" key="14">
    <source>
        <dbReference type="Proteomes" id="UP000831327"/>
    </source>
</evidence>
<evidence type="ECO:0000256" key="11">
    <source>
        <dbReference type="ARBA" id="ARBA00048179"/>
    </source>
</evidence>
<dbReference type="InterPro" id="IPR015168">
    <property type="entry name" value="SsuA/THI5"/>
</dbReference>
<evidence type="ECO:0000256" key="8">
    <source>
        <dbReference type="ARBA" id="ARBA00022977"/>
    </source>
</evidence>
<comment type="function">
    <text evidence="1">Responsible for the formation of the pyrimidine heterocycle in the thiamine biosynthesis pathway. Catalyzes the formation of hydroxymethylpyrimidine phosphate (HMP-P) from histidine and pyridoxal phosphate (PLP). The protein uses PLP and the active site histidine to form HMP-P, generating an inactive enzyme. The enzyme can only undergo a single turnover, which suggests it is a suicide enzyme.</text>
</comment>
<keyword evidence="7" id="KW-0663">Pyridoxal phosphate</keyword>
<evidence type="ECO:0000256" key="1">
    <source>
        <dbReference type="ARBA" id="ARBA00003469"/>
    </source>
</evidence>
<dbReference type="InterPro" id="IPR027939">
    <property type="entry name" value="NMT1/THI5"/>
</dbReference>
<dbReference type="Pfam" id="PF09084">
    <property type="entry name" value="NMT1"/>
    <property type="match status" value="1"/>
</dbReference>
<evidence type="ECO:0000259" key="12">
    <source>
        <dbReference type="Pfam" id="PF09084"/>
    </source>
</evidence>
<organism evidence="13 14">
    <name type="scientific">Roseomonas fluvialis</name>
    <dbReference type="NCBI Taxonomy" id="1750527"/>
    <lineage>
        <taxon>Bacteria</taxon>
        <taxon>Pseudomonadati</taxon>
        <taxon>Pseudomonadota</taxon>
        <taxon>Alphaproteobacteria</taxon>
        <taxon>Acetobacterales</taxon>
        <taxon>Roseomonadaceae</taxon>
        <taxon>Roseomonas</taxon>
    </lineage>
</organism>
<protein>
    <recommendedName>
        <fullName evidence="10">Thiamine pyrimidine synthase</fullName>
    </recommendedName>
</protein>
<comment type="subunit">
    <text evidence="4">Homodimer.</text>
</comment>
<evidence type="ECO:0000256" key="6">
    <source>
        <dbReference type="ARBA" id="ARBA00022723"/>
    </source>
</evidence>